<dbReference type="InterPro" id="IPR014014">
    <property type="entry name" value="RNA_helicase_DEAD_Q_motif"/>
</dbReference>
<comment type="caution">
    <text evidence="5">The sequence shown here is derived from an EMBL/GenBank/DDBJ whole genome shotgun (WGS) entry which is preliminary data.</text>
</comment>
<dbReference type="PANTHER" id="PTHR13523:SF2">
    <property type="entry name" value="COILED-COIL-HELIX-COILED-COIL-HELIX DOMAIN CONTAINING 2, ISOFORM A-RELATED"/>
    <property type="match status" value="1"/>
</dbReference>
<dbReference type="PANTHER" id="PTHR13523">
    <property type="entry name" value="COILED-COIL-HELIX-COILED-COIL-HELIX DOMAIN CONTAINING 2/NUR77"/>
    <property type="match status" value="1"/>
</dbReference>
<reference evidence="5" key="1">
    <citation type="submission" date="2020-10" db="EMBL/GenBank/DDBJ databases">
        <authorList>
            <person name="Han B."/>
            <person name="Lu T."/>
            <person name="Zhao Q."/>
            <person name="Huang X."/>
            <person name="Zhao Y."/>
        </authorList>
    </citation>
    <scope>NUCLEOTIDE SEQUENCE</scope>
</reference>
<protein>
    <recommendedName>
        <fullName evidence="4">DEAD-box RNA helicase Q domain-containing protein</fullName>
    </recommendedName>
</protein>
<evidence type="ECO:0000256" key="1">
    <source>
        <dbReference type="ARBA" id="ARBA00022741"/>
    </source>
</evidence>
<keyword evidence="2" id="KW-0067">ATP-binding</keyword>
<feature type="short sequence motif" description="Q motif" evidence="3">
    <location>
        <begin position="176"/>
        <end position="204"/>
    </location>
</feature>
<evidence type="ECO:0000313" key="6">
    <source>
        <dbReference type="Proteomes" id="UP000604825"/>
    </source>
</evidence>
<organism evidence="5 6">
    <name type="scientific">Miscanthus lutarioriparius</name>
    <dbReference type="NCBI Taxonomy" id="422564"/>
    <lineage>
        <taxon>Eukaryota</taxon>
        <taxon>Viridiplantae</taxon>
        <taxon>Streptophyta</taxon>
        <taxon>Embryophyta</taxon>
        <taxon>Tracheophyta</taxon>
        <taxon>Spermatophyta</taxon>
        <taxon>Magnoliopsida</taxon>
        <taxon>Liliopsida</taxon>
        <taxon>Poales</taxon>
        <taxon>Poaceae</taxon>
        <taxon>PACMAD clade</taxon>
        <taxon>Panicoideae</taxon>
        <taxon>Andropogonodae</taxon>
        <taxon>Andropogoneae</taxon>
        <taxon>Saccharinae</taxon>
        <taxon>Miscanthus</taxon>
    </lineage>
</organism>
<dbReference type="GO" id="GO:0005634">
    <property type="term" value="C:nucleus"/>
    <property type="evidence" value="ECO:0007669"/>
    <property type="project" value="TreeGrafter"/>
</dbReference>
<dbReference type="GO" id="GO:0005524">
    <property type="term" value="F:ATP binding"/>
    <property type="evidence" value="ECO:0007669"/>
    <property type="project" value="UniProtKB-KW"/>
</dbReference>
<sequence>MGLGRRDSRGGGVGGGTRSAAAEVAVARGGGAAAATVTMEFAVDCGVATAPTSPPWGSGEEGREGAEAAGLNLDLDSFWQRARLLLRLLCQDGGGSMLGGIGSTIAQGMTFGTVSAMAHRVVDAVLGPRTIQHETVVSEAAAPAMDTDACSIHSKAFQDEHGETEEFFTSYDEVFESFDDMSLQENLLRGIYAYDLEKPSAIQQRGIVPFCKGLDVIQQAQFMRALGD</sequence>
<evidence type="ECO:0000313" key="5">
    <source>
        <dbReference type="EMBL" id="CAD6258913.1"/>
    </source>
</evidence>
<dbReference type="GO" id="GO:0007005">
    <property type="term" value="P:mitochondrion organization"/>
    <property type="evidence" value="ECO:0007669"/>
    <property type="project" value="InterPro"/>
</dbReference>
<dbReference type="EMBL" id="CAJGYO010000011">
    <property type="protein sequence ID" value="CAD6258913.1"/>
    <property type="molecule type" value="Genomic_DNA"/>
</dbReference>
<name>A0A811QS29_9POAL</name>
<feature type="domain" description="DEAD-box RNA helicase Q" evidence="4">
    <location>
        <begin position="176"/>
        <end position="204"/>
    </location>
</feature>
<dbReference type="GO" id="GO:0005739">
    <property type="term" value="C:mitochondrion"/>
    <property type="evidence" value="ECO:0007669"/>
    <property type="project" value="TreeGrafter"/>
</dbReference>
<keyword evidence="6" id="KW-1185">Reference proteome</keyword>
<proteinExistence type="predicted"/>
<dbReference type="PROSITE" id="PS51195">
    <property type="entry name" value="Q_MOTIF"/>
    <property type="match status" value="1"/>
</dbReference>
<accession>A0A811QS29</accession>
<dbReference type="AlphaFoldDB" id="A0A811QS29"/>
<evidence type="ECO:0000256" key="3">
    <source>
        <dbReference type="PROSITE-ProRule" id="PRU00552"/>
    </source>
</evidence>
<evidence type="ECO:0000259" key="4">
    <source>
        <dbReference type="PROSITE" id="PS51195"/>
    </source>
</evidence>
<evidence type="ECO:0000256" key="2">
    <source>
        <dbReference type="ARBA" id="ARBA00022840"/>
    </source>
</evidence>
<dbReference type="Proteomes" id="UP000604825">
    <property type="component" value="Unassembled WGS sequence"/>
</dbReference>
<keyword evidence="1" id="KW-0547">Nucleotide-binding</keyword>
<dbReference type="GO" id="GO:0003724">
    <property type="term" value="F:RNA helicase activity"/>
    <property type="evidence" value="ECO:0007669"/>
    <property type="project" value="InterPro"/>
</dbReference>
<dbReference type="InterPro" id="IPR055304">
    <property type="entry name" value="CHCHD2/10-like"/>
</dbReference>
<dbReference type="OrthoDB" id="10265785at2759"/>
<gene>
    <name evidence="5" type="ORF">NCGR_LOCUS42356</name>
</gene>